<dbReference type="AlphaFoldDB" id="A0AAN6YTK8"/>
<protein>
    <recommendedName>
        <fullName evidence="3">F-box domain-containing protein</fullName>
    </recommendedName>
</protein>
<comment type="caution">
    <text evidence="1">The sequence shown here is derived from an EMBL/GenBank/DDBJ whole genome shotgun (WGS) entry which is preliminary data.</text>
</comment>
<evidence type="ECO:0000313" key="1">
    <source>
        <dbReference type="EMBL" id="KAK4222917.1"/>
    </source>
</evidence>
<keyword evidence="2" id="KW-1185">Reference proteome</keyword>
<reference evidence="1" key="1">
    <citation type="journal article" date="2023" name="Mol. Phylogenet. Evol.">
        <title>Genome-scale phylogeny and comparative genomics of the fungal order Sordariales.</title>
        <authorList>
            <person name="Hensen N."/>
            <person name="Bonometti L."/>
            <person name="Westerberg I."/>
            <person name="Brannstrom I.O."/>
            <person name="Guillou S."/>
            <person name="Cros-Aarteil S."/>
            <person name="Calhoun S."/>
            <person name="Haridas S."/>
            <person name="Kuo A."/>
            <person name="Mondo S."/>
            <person name="Pangilinan J."/>
            <person name="Riley R."/>
            <person name="LaButti K."/>
            <person name="Andreopoulos B."/>
            <person name="Lipzen A."/>
            <person name="Chen C."/>
            <person name="Yan M."/>
            <person name="Daum C."/>
            <person name="Ng V."/>
            <person name="Clum A."/>
            <person name="Steindorff A."/>
            <person name="Ohm R.A."/>
            <person name="Martin F."/>
            <person name="Silar P."/>
            <person name="Natvig D.O."/>
            <person name="Lalanne C."/>
            <person name="Gautier V."/>
            <person name="Ament-Velasquez S.L."/>
            <person name="Kruys A."/>
            <person name="Hutchinson M.I."/>
            <person name="Powell A.J."/>
            <person name="Barry K."/>
            <person name="Miller A.N."/>
            <person name="Grigoriev I.V."/>
            <person name="Debuchy R."/>
            <person name="Gladieux P."/>
            <person name="Hiltunen Thoren M."/>
            <person name="Johannesson H."/>
        </authorList>
    </citation>
    <scope>NUCLEOTIDE SEQUENCE</scope>
    <source>
        <strain evidence="1">CBS 990.96</strain>
    </source>
</reference>
<gene>
    <name evidence="1" type="ORF">QBC38DRAFT_518122</name>
</gene>
<sequence>MVSFNDLPVEIVEHILDELPLDDWKRHNRRTLDNISRTSKLLHALTTPRLYRAPLGEYKESQSTDDGENWPLLVRTLIARKDLRKLVKTLNFSGTEWESWDYAPQLFPVEVAALYHQYMKPDKHYPLESTDPAEYTVFTAESARWESSRDGCEWTDQRIVPCFDLDILLSFCSTSLESLTIELSRYDASTTFQLCPAPTSLPALRHIHFEYALVEGEFNPEAREIGGTIVTPLLRAAQKNCESVQFTGMVECRLEVDFDFCLERVKSAKIDYCLLTHHDFKTLFRLMPNLESFQCNLGDDYFREHYFNLEEIPPKTTAASARDAITRLCPKLRYLYLELDDGFTGEWKKEECDDVGEWFDSRGIV</sequence>
<accession>A0AAN6YTK8</accession>
<dbReference type="Proteomes" id="UP001301958">
    <property type="component" value="Unassembled WGS sequence"/>
</dbReference>
<evidence type="ECO:0000313" key="2">
    <source>
        <dbReference type="Proteomes" id="UP001301958"/>
    </source>
</evidence>
<organism evidence="1 2">
    <name type="scientific">Podospora fimiseda</name>
    <dbReference type="NCBI Taxonomy" id="252190"/>
    <lineage>
        <taxon>Eukaryota</taxon>
        <taxon>Fungi</taxon>
        <taxon>Dikarya</taxon>
        <taxon>Ascomycota</taxon>
        <taxon>Pezizomycotina</taxon>
        <taxon>Sordariomycetes</taxon>
        <taxon>Sordariomycetidae</taxon>
        <taxon>Sordariales</taxon>
        <taxon>Podosporaceae</taxon>
        <taxon>Podospora</taxon>
    </lineage>
</organism>
<reference evidence="1" key="2">
    <citation type="submission" date="2023-05" db="EMBL/GenBank/DDBJ databases">
        <authorList>
            <consortium name="Lawrence Berkeley National Laboratory"/>
            <person name="Steindorff A."/>
            <person name="Hensen N."/>
            <person name="Bonometti L."/>
            <person name="Westerberg I."/>
            <person name="Brannstrom I.O."/>
            <person name="Guillou S."/>
            <person name="Cros-Aarteil S."/>
            <person name="Calhoun S."/>
            <person name="Haridas S."/>
            <person name="Kuo A."/>
            <person name="Mondo S."/>
            <person name="Pangilinan J."/>
            <person name="Riley R."/>
            <person name="Labutti K."/>
            <person name="Andreopoulos B."/>
            <person name="Lipzen A."/>
            <person name="Chen C."/>
            <person name="Yanf M."/>
            <person name="Daum C."/>
            <person name="Ng V."/>
            <person name="Clum A."/>
            <person name="Ohm R."/>
            <person name="Martin F."/>
            <person name="Silar P."/>
            <person name="Natvig D."/>
            <person name="Lalanne C."/>
            <person name="Gautier V."/>
            <person name="Ament-Velasquez S.L."/>
            <person name="Kruys A."/>
            <person name="Hutchinson M.I."/>
            <person name="Powell A.J."/>
            <person name="Barry K."/>
            <person name="Miller A.N."/>
            <person name="Grigoriev I.V."/>
            <person name="Debuchy R."/>
            <person name="Gladieux P."/>
            <person name="Thoren M.H."/>
            <person name="Johannesson H."/>
        </authorList>
    </citation>
    <scope>NUCLEOTIDE SEQUENCE</scope>
    <source>
        <strain evidence="1">CBS 990.96</strain>
    </source>
</reference>
<evidence type="ECO:0008006" key="3">
    <source>
        <dbReference type="Google" id="ProtNLM"/>
    </source>
</evidence>
<dbReference type="InterPro" id="IPR032675">
    <property type="entry name" value="LRR_dom_sf"/>
</dbReference>
<dbReference type="EMBL" id="MU865448">
    <property type="protein sequence ID" value="KAK4222917.1"/>
    <property type="molecule type" value="Genomic_DNA"/>
</dbReference>
<name>A0AAN6YTK8_9PEZI</name>
<proteinExistence type="predicted"/>
<dbReference type="Gene3D" id="3.80.10.10">
    <property type="entry name" value="Ribonuclease Inhibitor"/>
    <property type="match status" value="1"/>
</dbReference>